<dbReference type="Gene3D" id="3.40.50.1110">
    <property type="entry name" value="SGNH hydrolase"/>
    <property type="match status" value="1"/>
</dbReference>
<dbReference type="InterPro" id="IPR036514">
    <property type="entry name" value="SGNH_hydro_sf"/>
</dbReference>
<proteinExistence type="predicted"/>
<protein>
    <submittedName>
        <fullName evidence="2">GDSL-like Lipase/Acylhydrolase</fullName>
    </submittedName>
</protein>
<dbReference type="InterPro" id="IPR013830">
    <property type="entry name" value="SGNH_hydro"/>
</dbReference>
<dbReference type="Pfam" id="PF13472">
    <property type="entry name" value="Lipase_GDSL_2"/>
    <property type="match status" value="1"/>
</dbReference>
<keyword evidence="3" id="KW-1185">Reference proteome</keyword>
<organism evidence="2 3">
    <name type="scientific">Symmachiella dynata</name>
    <dbReference type="NCBI Taxonomy" id="2527995"/>
    <lineage>
        <taxon>Bacteria</taxon>
        <taxon>Pseudomonadati</taxon>
        <taxon>Planctomycetota</taxon>
        <taxon>Planctomycetia</taxon>
        <taxon>Planctomycetales</taxon>
        <taxon>Planctomycetaceae</taxon>
        <taxon>Symmachiella</taxon>
    </lineage>
</organism>
<dbReference type="PANTHER" id="PTHR30383">
    <property type="entry name" value="THIOESTERASE 1/PROTEASE 1/LYSOPHOSPHOLIPASE L1"/>
    <property type="match status" value="1"/>
</dbReference>
<evidence type="ECO:0000313" key="3">
    <source>
        <dbReference type="Proteomes" id="UP000319383"/>
    </source>
</evidence>
<feature type="domain" description="SGNH hydrolase-type esterase" evidence="1">
    <location>
        <begin position="199"/>
        <end position="377"/>
    </location>
</feature>
<evidence type="ECO:0000313" key="2">
    <source>
        <dbReference type="EMBL" id="QDU41590.1"/>
    </source>
</evidence>
<dbReference type="Proteomes" id="UP000319383">
    <property type="component" value="Chromosome"/>
</dbReference>
<dbReference type="KEGG" id="sdyn:Mal52_00430"/>
<name>A0A517ZGJ1_9PLAN</name>
<dbReference type="SUPFAM" id="SSF52266">
    <property type="entry name" value="SGNH hydrolase"/>
    <property type="match status" value="1"/>
</dbReference>
<dbReference type="AlphaFoldDB" id="A0A517ZGJ1"/>
<reference evidence="2 3" key="1">
    <citation type="submission" date="2019-02" db="EMBL/GenBank/DDBJ databases">
        <title>Deep-cultivation of Planctomycetes and their phenomic and genomic characterization uncovers novel biology.</title>
        <authorList>
            <person name="Wiegand S."/>
            <person name="Jogler M."/>
            <person name="Boedeker C."/>
            <person name="Pinto D."/>
            <person name="Vollmers J."/>
            <person name="Rivas-Marin E."/>
            <person name="Kohn T."/>
            <person name="Peeters S.H."/>
            <person name="Heuer A."/>
            <person name="Rast P."/>
            <person name="Oberbeckmann S."/>
            <person name="Bunk B."/>
            <person name="Jeske O."/>
            <person name="Meyerdierks A."/>
            <person name="Storesund J.E."/>
            <person name="Kallscheuer N."/>
            <person name="Luecker S."/>
            <person name="Lage O.M."/>
            <person name="Pohl T."/>
            <person name="Merkel B.J."/>
            <person name="Hornburger P."/>
            <person name="Mueller R.-W."/>
            <person name="Bruemmer F."/>
            <person name="Labrenz M."/>
            <person name="Spormann A.M."/>
            <person name="Op den Camp H."/>
            <person name="Overmann J."/>
            <person name="Amann R."/>
            <person name="Jetten M.S.M."/>
            <person name="Mascher T."/>
            <person name="Medema M.H."/>
            <person name="Devos D.P."/>
            <person name="Kaster A.-K."/>
            <person name="Ovreas L."/>
            <person name="Rohde M."/>
            <person name="Galperin M.Y."/>
            <person name="Jogler C."/>
        </authorList>
    </citation>
    <scope>NUCLEOTIDE SEQUENCE [LARGE SCALE GENOMIC DNA]</scope>
    <source>
        <strain evidence="2 3">Mal52</strain>
    </source>
</reference>
<keyword evidence="2" id="KW-0378">Hydrolase</keyword>
<gene>
    <name evidence="2" type="ORF">Mal52_00430</name>
</gene>
<dbReference type="GO" id="GO:0004622">
    <property type="term" value="F:phosphatidylcholine lysophospholipase activity"/>
    <property type="evidence" value="ECO:0007669"/>
    <property type="project" value="TreeGrafter"/>
</dbReference>
<dbReference type="EMBL" id="CP036276">
    <property type="protein sequence ID" value="QDU41590.1"/>
    <property type="molecule type" value="Genomic_DNA"/>
</dbReference>
<sequence length="397" mass="44077">MLPQRFLPTSTDLRRIRPVIMLLLAMQAVVYAEEPKPGSWTYAPELLRPFWQGDRVEGESVLFIKDPQTGGAKASLLFPVTKVVSVQNSAGDMTYEEGRDYTWKPGSREIVLPAGSRIASRTPQDLRRPTGSQRFRLTHRDGNGEIFFGAVLEYADMQTCITYEHAADQWKSPLPKFDAQALPRTVGKLTNKQPLSIVLIGDSISAGANSSALGKAPPFQPAYPELLQIHLESRFGAPVELTNLAVGGTTTTWGLTQIDKVIESKPDLVILAFGMNDSSGRSAQEYQANTQKMIDLIREQLPETEFILVASMLGNRDWTALKQELFPAYRDALAQLCKPGIALADVTSIWTEILNRKQDWDQTGNGVNHPNDFGHRIYTQTIATLLEPDSKQKPKTP</sequence>
<dbReference type="CDD" id="cd00229">
    <property type="entry name" value="SGNH_hydrolase"/>
    <property type="match status" value="1"/>
</dbReference>
<dbReference type="PANTHER" id="PTHR30383:SF5">
    <property type="entry name" value="SGNH HYDROLASE-TYPE ESTERASE DOMAIN-CONTAINING PROTEIN"/>
    <property type="match status" value="1"/>
</dbReference>
<dbReference type="RefSeq" id="WP_145373612.1">
    <property type="nucleotide sequence ID" value="NZ_CP036276.1"/>
</dbReference>
<accession>A0A517ZGJ1</accession>
<dbReference type="InterPro" id="IPR051532">
    <property type="entry name" value="Ester_Hydrolysis_Enzymes"/>
</dbReference>
<evidence type="ECO:0000259" key="1">
    <source>
        <dbReference type="Pfam" id="PF13472"/>
    </source>
</evidence>